<evidence type="ECO:0000313" key="3">
    <source>
        <dbReference type="Proteomes" id="UP001228049"/>
    </source>
</evidence>
<dbReference type="EMBL" id="JASDAP010000072">
    <property type="protein sequence ID" value="KAK1875800.1"/>
    <property type="molecule type" value="Genomic_DNA"/>
</dbReference>
<gene>
    <name evidence="2" type="ORF">KUDE01_015801</name>
</gene>
<evidence type="ECO:0000256" key="1">
    <source>
        <dbReference type="SAM" id="MobiDB-lite"/>
    </source>
</evidence>
<feature type="compositionally biased region" description="Acidic residues" evidence="1">
    <location>
        <begin position="23"/>
        <end position="36"/>
    </location>
</feature>
<sequence length="94" mass="10149">MNSLRGADPQKENFEPLFFREEECGDEEGGEEEDEGYIPGNTPFSMAASAQVSGGTVRDLLAGLRSVGECRALSVLEEALRNHNDTQLTNESGA</sequence>
<accession>A0AAD9B202</accession>
<dbReference type="Proteomes" id="UP001228049">
    <property type="component" value="Unassembled WGS sequence"/>
</dbReference>
<protein>
    <submittedName>
        <fullName evidence="2">Nuclear factor NF-kappa-B p105 subunit</fullName>
    </submittedName>
</protein>
<proteinExistence type="predicted"/>
<comment type="caution">
    <text evidence="2">The sequence shown here is derived from an EMBL/GenBank/DDBJ whole genome shotgun (WGS) entry which is preliminary data.</text>
</comment>
<reference evidence="2" key="1">
    <citation type="submission" date="2023-04" db="EMBL/GenBank/DDBJ databases">
        <title>Chromosome-level genome of Chaenocephalus aceratus.</title>
        <authorList>
            <person name="Park H."/>
        </authorList>
    </citation>
    <scope>NUCLEOTIDE SEQUENCE</scope>
    <source>
        <strain evidence="2">DE</strain>
        <tissue evidence="2">Muscle</tissue>
    </source>
</reference>
<evidence type="ECO:0000313" key="2">
    <source>
        <dbReference type="EMBL" id="KAK1875800.1"/>
    </source>
</evidence>
<feature type="region of interest" description="Disordered" evidence="1">
    <location>
        <begin position="23"/>
        <end position="44"/>
    </location>
</feature>
<keyword evidence="3" id="KW-1185">Reference proteome</keyword>
<organism evidence="2 3">
    <name type="scientific">Dissostichus eleginoides</name>
    <name type="common">Patagonian toothfish</name>
    <name type="synonym">Dissostichus amissus</name>
    <dbReference type="NCBI Taxonomy" id="100907"/>
    <lineage>
        <taxon>Eukaryota</taxon>
        <taxon>Metazoa</taxon>
        <taxon>Chordata</taxon>
        <taxon>Craniata</taxon>
        <taxon>Vertebrata</taxon>
        <taxon>Euteleostomi</taxon>
        <taxon>Actinopterygii</taxon>
        <taxon>Neopterygii</taxon>
        <taxon>Teleostei</taxon>
        <taxon>Neoteleostei</taxon>
        <taxon>Acanthomorphata</taxon>
        <taxon>Eupercaria</taxon>
        <taxon>Perciformes</taxon>
        <taxon>Notothenioidei</taxon>
        <taxon>Nototheniidae</taxon>
        <taxon>Dissostichus</taxon>
    </lineage>
</organism>
<dbReference type="AlphaFoldDB" id="A0AAD9B202"/>
<name>A0AAD9B202_DISEL</name>